<dbReference type="Pfam" id="PF05773">
    <property type="entry name" value="RWD"/>
    <property type="match status" value="1"/>
</dbReference>
<dbReference type="SMART" id="SM00591">
    <property type="entry name" value="RWD"/>
    <property type="match status" value="1"/>
</dbReference>
<dbReference type="GO" id="GO:0005737">
    <property type="term" value="C:cytoplasm"/>
    <property type="evidence" value="ECO:0007669"/>
    <property type="project" value="UniProtKB-ARBA"/>
</dbReference>
<dbReference type="PANTHER" id="PTHR32261">
    <property type="entry name" value="CALCIUM HOMEOSTASIS MODULATOR PROTEIN"/>
    <property type="match status" value="1"/>
</dbReference>
<evidence type="ECO:0000259" key="16">
    <source>
        <dbReference type="PROSITE" id="PS50908"/>
    </source>
</evidence>
<sequence length="537" mass="59655">MGSTLNSVVSSLQRSGTWINSLIAALTLGGQQLFSSSTFRCPCQVGKNFYYGSAFLVIPALILLVAGYALRSQMWTISSDYCCHCAPPHRRIGLPERKLACLRFFSITGRALVAPLTWLVATLMTGTYYECAASEFVTVDHYPVFDNISASKREEILAGFPCCKSAPSDMILVRDEVALLHRYQSQHCYWTNHLRNEKELFEQAAEQHSRLLIMQRIRKLFGFVPGNEDVKHIRIPSCQDWKDISVPSLLCMGDDLQVLSENPPSFTITVTSEAGENDETVQTTLKFTYSEKYPDEAPLYEIFSQENLEDNDVTSILKLLALQAEENLGMVMIFTLVTAVQEKLNEIVDQIKTRREEEKKQKEKEAEEAEKPSLHHKDGGAQSPQPRQSPPVLWGRPLRAGSMSSLAECLLHRHGNEASVPPGRRGPLGSGCRASHPGRGGPQGCGCGVARPHREQRTTGSGPKLSGLPDWRGCRLLCWSPGGIRGVSVEVCKAQGNRTSAKHEEPPLTNMWTLSFLVIGPFGKEKLEDQLRGEKQP</sequence>
<evidence type="ECO:0000256" key="3">
    <source>
        <dbReference type="ARBA" id="ARBA00022448"/>
    </source>
</evidence>
<feature type="region of interest" description="Disordered" evidence="14">
    <location>
        <begin position="416"/>
        <end position="446"/>
    </location>
</feature>
<evidence type="ECO:0000313" key="18">
    <source>
        <dbReference type="Proteomes" id="UP000052978"/>
    </source>
</evidence>
<feature type="compositionally biased region" description="Basic and acidic residues" evidence="14">
    <location>
        <begin position="355"/>
        <end position="379"/>
    </location>
</feature>
<comment type="function">
    <text evidence="11">Protects DRG2 from proteolytic degradation.</text>
</comment>
<dbReference type="Gene3D" id="3.10.110.10">
    <property type="entry name" value="Ubiquitin Conjugating Enzyme"/>
    <property type="match status" value="1"/>
</dbReference>
<gene>
    <name evidence="17" type="ORF">D623_10021265</name>
</gene>
<keyword evidence="9 15" id="KW-0472">Membrane</keyword>
<keyword evidence="10" id="KW-0407">Ion channel</keyword>
<comment type="similarity">
    <text evidence="12">Belongs to the RWDD1/GIR2 family.</text>
</comment>
<evidence type="ECO:0000256" key="15">
    <source>
        <dbReference type="SAM" id="Phobius"/>
    </source>
</evidence>
<evidence type="ECO:0000256" key="12">
    <source>
        <dbReference type="ARBA" id="ARBA00061594"/>
    </source>
</evidence>
<evidence type="ECO:0000256" key="6">
    <source>
        <dbReference type="ARBA" id="ARBA00022989"/>
    </source>
</evidence>
<evidence type="ECO:0000256" key="4">
    <source>
        <dbReference type="ARBA" id="ARBA00022553"/>
    </source>
</evidence>
<keyword evidence="7" id="KW-0007">Acetylation</keyword>
<dbReference type="GO" id="GO:0005886">
    <property type="term" value="C:plasma membrane"/>
    <property type="evidence" value="ECO:0007669"/>
    <property type="project" value="TreeGrafter"/>
</dbReference>
<dbReference type="GO" id="GO:1904669">
    <property type="term" value="P:ATP export"/>
    <property type="evidence" value="ECO:0007669"/>
    <property type="project" value="UniProtKB-ARBA"/>
</dbReference>
<dbReference type="CDD" id="cd23816">
    <property type="entry name" value="RWD_RWDD1"/>
    <property type="match status" value="1"/>
</dbReference>
<dbReference type="Proteomes" id="UP000052978">
    <property type="component" value="Unassembled WGS sequence"/>
</dbReference>
<dbReference type="PANTHER" id="PTHR32261:SF5">
    <property type="entry name" value="CALCIUM HOMEOSTASIS MODULATOR PROTEIN 4"/>
    <property type="match status" value="1"/>
</dbReference>
<dbReference type="InterPro" id="IPR029569">
    <property type="entry name" value="CALHM"/>
</dbReference>
<dbReference type="FunFam" id="3.10.110.10:FF:000064">
    <property type="entry name" value="RWD domain-containing protein 1"/>
    <property type="match status" value="1"/>
</dbReference>
<organism evidence="17 18">
    <name type="scientific">Myotis brandtii</name>
    <name type="common">Brandt's bat</name>
    <dbReference type="NCBI Taxonomy" id="109478"/>
    <lineage>
        <taxon>Eukaryota</taxon>
        <taxon>Metazoa</taxon>
        <taxon>Chordata</taxon>
        <taxon>Craniata</taxon>
        <taxon>Vertebrata</taxon>
        <taxon>Euteleostomi</taxon>
        <taxon>Mammalia</taxon>
        <taxon>Eutheria</taxon>
        <taxon>Laurasiatheria</taxon>
        <taxon>Chiroptera</taxon>
        <taxon>Yangochiroptera</taxon>
        <taxon>Vespertilionidae</taxon>
        <taxon>Myotis</taxon>
    </lineage>
</organism>
<reference evidence="17 18" key="1">
    <citation type="journal article" date="2013" name="Nat. Commun.">
        <title>Genome analysis reveals insights into physiology and longevity of the Brandt's bat Myotis brandtii.</title>
        <authorList>
            <person name="Seim I."/>
            <person name="Fang X."/>
            <person name="Xiong Z."/>
            <person name="Lobanov A.V."/>
            <person name="Huang Z."/>
            <person name="Ma S."/>
            <person name="Feng Y."/>
            <person name="Turanov A.A."/>
            <person name="Zhu Y."/>
            <person name="Lenz T.L."/>
            <person name="Gerashchenko M.V."/>
            <person name="Fan D."/>
            <person name="Hee Yim S."/>
            <person name="Yao X."/>
            <person name="Jordan D."/>
            <person name="Xiong Y."/>
            <person name="Ma Y."/>
            <person name="Lyapunov A.N."/>
            <person name="Chen G."/>
            <person name="Kulakova O.I."/>
            <person name="Sun Y."/>
            <person name="Lee S.G."/>
            <person name="Bronson R.T."/>
            <person name="Moskalev A.A."/>
            <person name="Sunyaev S.R."/>
            <person name="Zhang G."/>
            <person name="Krogh A."/>
            <person name="Wang J."/>
            <person name="Gladyshev V.N."/>
        </authorList>
    </citation>
    <scope>NUCLEOTIDE SEQUENCE [LARGE SCALE GENOMIC DNA]</scope>
</reference>
<dbReference type="Pfam" id="PF14798">
    <property type="entry name" value="Ca_hom_mod"/>
    <property type="match status" value="1"/>
</dbReference>
<keyword evidence="8" id="KW-0406">Ion transport</keyword>
<evidence type="ECO:0000256" key="14">
    <source>
        <dbReference type="SAM" id="MobiDB-lite"/>
    </source>
</evidence>
<dbReference type="InterPro" id="IPR006575">
    <property type="entry name" value="RWD_dom"/>
</dbReference>
<evidence type="ECO:0000256" key="8">
    <source>
        <dbReference type="ARBA" id="ARBA00023065"/>
    </source>
</evidence>
<keyword evidence="4" id="KW-0597">Phosphoprotein</keyword>
<protein>
    <recommendedName>
        <fullName evidence="13">RWD domain-containing protein 1</fullName>
    </recommendedName>
</protein>
<evidence type="ECO:0000256" key="13">
    <source>
        <dbReference type="ARBA" id="ARBA00072006"/>
    </source>
</evidence>
<dbReference type="PROSITE" id="PS50908">
    <property type="entry name" value="RWD"/>
    <property type="match status" value="1"/>
</dbReference>
<keyword evidence="3" id="KW-0813">Transport</keyword>
<comment type="subcellular location">
    <subcellularLocation>
        <location evidence="1">Membrane</location>
        <topology evidence="1">Multi-pass membrane protein</topology>
    </subcellularLocation>
</comment>
<evidence type="ECO:0000256" key="5">
    <source>
        <dbReference type="ARBA" id="ARBA00022692"/>
    </source>
</evidence>
<comment type="similarity">
    <text evidence="2">Belongs to the CALHM family.</text>
</comment>
<accession>S7NR60</accession>
<evidence type="ECO:0000256" key="10">
    <source>
        <dbReference type="ARBA" id="ARBA00023303"/>
    </source>
</evidence>
<keyword evidence="5 15" id="KW-0812">Transmembrane</keyword>
<evidence type="ECO:0000256" key="11">
    <source>
        <dbReference type="ARBA" id="ARBA00056432"/>
    </source>
</evidence>
<name>S7NR60_MYOBR</name>
<keyword evidence="6 15" id="KW-1133">Transmembrane helix</keyword>
<evidence type="ECO:0000256" key="1">
    <source>
        <dbReference type="ARBA" id="ARBA00004141"/>
    </source>
</evidence>
<feature type="region of interest" description="Disordered" evidence="14">
    <location>
        <begin position="355"/>
        <end position="397"/>
    </location>
</feature>
<evidence type="ECO:0000256" key="2">
    <source>
        <dbReference type="ARBA" id="ARBA00008497"/>
    </source>
</evidence>
<dbReference type="eggNOG" id="KOG4018">
    <property type="taxonomic scope" value="Eukaryota"/>
</dbReference>
<feature type="transmembrane region" description="Helical" evidence="15">
    <location>
        <begin position="49"/>
        <end position="70"/>
    </location>
</feature>
<dbReference type="SUPFAM" id="SSF54495">
    <property type="entry name" value="UBC-like"/>
    <property type="match status" value="1"/>
</dbReference>
<dbReference type="AlphaFoldDB" id="S7NR60"/>
<dbReference type="GO" id="GO:0005261">
    <property type="term" value="F:monoatomic cation channel activity"/>
    <property type="evidence" value="ECO:0007669"/>
    <property type="project" value="TreeGrafter"/>
</dbReference>
<evidence type="ECO:0000313" key="17">
    <source>
        <dbReference type="EMBL" id="EPQ19200.1"/>
    </source>
</evidence>
<feature type="domain" description="RWD" evidence="16">
    <location>
        <begin position="242"/>
        <end position="347"/>
    </location>
</feature>
<evidence type="ECO:0000256" key="7">
    <source>
        <dbReference type="ARBA" id="ARBA00022990"/>
    </source>
</evidence>
<dbReference type="EMBL" id="KE164616">
    <property type="protein sequence ID" value="EPQ19200.1"/>
    <property type="molecule type" value="Genomic_DNA"/>
</dbReference>
<proteinExistence type="inferred from homology"/>
<keyword evidence="18" id="KW-1185">Reference proteome</keyword>
<dbReference type="InterPro" id="IPR016135">
    <property type="entry name" value="UBQ-conjugating_enzyme/RWD"/>
</dbReference>
<evidence type="ECO:0000256" key="9">
    <source>
        <dbReference type="ARBA" id="ARBA00023136"/>
    </source>
</evidence>